<keyword evidence="11" id="KW-1185">Reference proteome</keyword>
<proteinExistence type="inferred from homology"/>
<accession>A0A939G503</accession>
<evidence type="ECO:0000313" key="11">
    <source>
        <dbReference type="Proteomes" id="UP000664795"/>
    </source>
</evidence>
<evidence type="ECO:0000256" key="1">
    <source>
        <dbReference type="ARBA" id="ARBA00006219"/>
    </source>
</evidence>
<dbReference type="Proteomes" id="UP000664795">
    <property type="component" value="Unassembled WGS sequence"/>
</dbReference>
<keyword evidence="4" id="KW-0808">Transferase</keyword>
<sequence length="545" mass="61249">MTSTLPFSTFATDTDLHARLAADVLPAYVNTCRWFAGKARQQTGVRVQSVLALSDQPADSQPFYLVIIEATYADGEPEQYQLPLAFVPEGTTTDAIPDKGILTTATFAGQGGYLVDAIYVGAFREALFWHLAANDVVIQPTAEAGQLTFQRGKGLVDGADGDALISRVLPVDSSNSALVFGYASQGELLFMKLYRKLFAQTNPEVEMVAFLTETGGFEAIPAYAGHFTWQQPGQEVVTLGMMQRMVANNKDSWDMTGDYLNDFLYAVPNRLFAVKEDVFEKVALLGRRTAEMHLALYKKTDDPAFQAEPFTDDYRQFLTGRFTDLLQRRYDLLVNNYDRLDAQSQRLAWVFMEAKEMIDDFVADFQTRPLGSCRVRIHGDYHLGQVLALPDDYVIIDFEGEPESTIADRKIKHSPLKDVAGMIRSYHYAVSAKLFNAAETEGISPATLQVVSDRWYKLIRDTYLDAYLDTFGSPHPMFYDNGEINYLLLIYLLEKAVYELGYEISYRPTWVKIPLKGIVDVIREIEKLQPGGQHRQMASAPLHLV</sequence>
<dbReference type="InterPro" id="IPR011009">
    <property type="entry name" value="Kinase-like_dom_sf"/>
</dbReference>
<evidence type="ECO:0000256" key="5">
    <source>
        <dbReference type="ARBA" id="ARBA00022741"/>
    </source>
</evidence>
<keyword evidence="6" id="KW-0067">ATP-binding</keyword>
<dbReference type="AlphaFoldDB" id="A0A939G503"/>
<evidence type="ECO:0000256" key="8">
    <source>
        <dbReference type="ARBA" id="ARBA00049067"/>
    </source>
</evidence>
<dbReference type="SUPFAM" id="SSF56112">
    <property type="entry name" value="Protein kinase-like (PK-like)"/>
    <property type="match status" value="1"/>
</dbReference>
<evidence type="ECO:0000256" key="2">
    <source>
        <dbReference type="ARBA" id="ARBA00011962"/>
    </source>
</evidence>
<dbReference type="GO" id="GO:0005524">
    <property type="term" value="F:ATP binding"/>
    <property type="evidence" value="ECO:0007669"/>
    <property type="project" value="UniProtKB-KW"/>
</dbReference>
<evidence type="ECO:0000259" key="9">
    <source>
        <dbReference type="Pfam" id="PF18085"/>
    </source>
</evidence>
<gene>
    <name evidence="10" type="ORF">J2I48_03930</name>
</gene>
<dbReference type="Gene3D" id="3.90.1200.10">
    <property type="match status" value="1"/>
</dbReference>
<organism evidence="10 11">
    <name type="scientific">Fibrella aquatilis</name>
    <dbReference type="NCBI Taxonomy" id="2817059"/>
    <lineage>
        <taxon>Bacteria</taxon>
        <taxon>Pseudomonadati</taxon>
        <taxon>Bacteroidota</taxon>
        <taxon>Cytophagia</taxon>
        <taxon>Cytophagales</taxon>
        <taxon>Spirosomataceae</taxon>
        <taxon>Fibrella</taxon>
    </lineage>
</organism>
<dbReference type="Pfam" id="PF18085">
    <property type="entry name" value="Mak_N_cap"/>
    <property type="match status" value="1"/>
</dbReference>
<evidence type="ECO:0000256" key="3">
    <source>
        <dbReference type="ARBA" id="ARBA00013882"/>
    </source>
</evidence>
<dbReference type="RefSeq" id="WP_207334088.1">
    <property type="nucleotide sequence ID" value="NZ_JAFMYU010000002.1"/>
</dbReference>
<comment type="similarity">
    <text evidence="1">Belongs to the aminoglycoside phosphotransferase family.</text>
</comment>
<dbReference type="GO" id="GO:0016740">
    <property type="term" value="F:transferase activity"/>
    <property type="evidence" value="ECO:0007669"/>
    <property type="project" value="UniProtKB-KW"/>
</dbReference>
<dbReference type="InterPro" id="IPR040999">
    <property type="entry name" value="Mak_N_cap"/>
</dbReference>
<evidence type="ECO:0000256" key="7">
    <source>
        <dbReference type="ARBA" id="ARBA00031251"/>
    </source>
</evidence>
<comment type="caution">
    <text evidence="10">The sequence shown here is derived from an EMBL/GenBank/DDBJ whole genome shotgun (WGS) entry which is preliminary data.</text>
</comment>
<evidence type="ECO:0000313" key="10">
    <source>
        <dbReference type="EMBL" id="MBO0930126.1"/>
    </source>
</evidence>
<reference evidence="10 11" key="1">
    <citation type="submission" date="2021-03" db="EMBL/GenBank/DDBJ databases">
        <title>Fibrella sp. HMF5036 genome sequencing and assembly.</title>
        <authorList>
            <person name="Kang H."/>
            <person name="Kim H."/>
            <person name="Bae S."/>
            <person name="Joh K."/>
        </authorList>
    </citation>
    <scope>NUCLEOTIDE SEQUENCE [LARGE SCALE GENOMIC DNA]</scope>
    <source>
        <strain evidence="10 11">HMF5036</strain>
    </source>
</reference>
<protein>
    <recommendedName>
        <fullName evidence="3">Maltokinase</fullName>
        <ecNumber evidence="2">2.7.1.175</ecNumber>
    </recommendedName>
    <alternativeName>
        <fullName evidence="7">Maltose-1-phosphate synthase</fullName>
    </alternativeName>
</protein>
<feature type="domain" description="Maltokinase N-terminal cap" evidence="9">
    <location>
        <begin position="28"/>
        <end position="118"/>
    </location>
</feature>
<keyword evidence="5" id="KW-0547">Nucleotide-binding</keyword>
<dbReference type="NCBIfam" id="TIGR02457">
    <property type="entry name" value="TreS_Cterm"/>
    <property type="match status" value="1"/>
</dbReference>
<name>A0A939G503_9BACT</name>
<dbReference type="EMBL" id="JAFMYU010000002">
    <property type="protein sequence ID" value="MBO0930126.1"/>
    <property type="molecule type" value="Genomic_DNA"/>
</dbReference>
<comment type="catalytic activity">
    <reaction evidence="8">
        <text>D-maltose + ATP = alpha-maltose 1-phosphate + ADP + H(+)</text>
        <dbReference type="Rhea" id="RHEA:31915"/>
        <dbReference type="ChEBI" id="CHEBI:15378"/>
        <dbReference type="ChEBI" id="CHEBI:17306"/>
        <dbReference type="ChEBI" id="CHEBI:30616"/>
        <dbReference type="ChEBI" id="CHEBI:63576"/>
        <dbReference type="ChEBI" id="CHEBI:456216"/>
        <dbReference type="EC" id="2.7.1.175"/>
    </reaction>
</comment>
<dbReference type="InterPro" id="IPR012811">
    <property type="entry name" value="TreS_maltokin_C_dom"/>
</dbReference>
<evidence type="ECO:0000256" key="4">
    <source>
        <dbReference type="ARBA" id="ARBA00022679"/>
    </source>
</evidence>
<dbReference type="EC" id="2.7.1.175" evidence="2"/>
<evidence type="ECO:0000256" key="6">
    <source>
        <dbReference type="ARBA" id="ARBA00022840"/>
    </source>
</evidence>